<accession>A0A182Q206</accession>
<dbReference type="Pfam" id="PF10520">
    <property type="entry name" value="Lipid_desat"/>
    <property type="match status" value="1"/>
</dbReference>
<dbReference type="PANTHER" id="PTHR48177:SF1">
    <property type="entry name" value="PLASMANYLETHANOLAMINE DESATURASE 1"/>
    <property type="match status" value="1"/>
</dbReference>
<feature type="domain" description="Lipid desaturase" evidence="7">
    <location>
        <begin position="198"/>
        <end position="375"/>
    </location>
</feature>
<keyword evidence="9" id="KW-1185">Reference proteome</keyword>
<keyword evidence="4 6" id="KW-1133">Transmembrane helix</keyword>
<evidence type="ECO:0000259" key="7">
    <source>
        <dbReference type="Pfam" id="PF10520"/>
    </source>
</evidence>
<feature type="transmembrane region" description="Helical" evidence="6">
    <location>
        <begin position="161"/>
        <end position="179"/>
    </location>
</feature>
<feature type="transmembrane region" description="Helical" evidence="6">
    <location>
        <begin position="280"/>
        <end position="299"/>
    </location>
</feature>
<evidence type="ECO:0000256" key="6">
    <source>
        <dbReference type="SAM" id="Phobius"/>
    </source>
</evidence>
<feature type="transmembrane region" description="Helical" evidence="6">
    <location>
        <begin position="191"/>
        <end position="212"/>
    </location>
</feature>
<evidence type="ECO:0000313" key="8">
    <source>
        <dbReference type="EnsemblMetazoa" id="AFAF001524-PA"/>
    </source>
</evidence>
<dbReference type="InterPro" id="IPR019547">
    <property type="entry name" value="Lipid_desat"/>
</dbReference>
<evidence type="ECO:0000256" key="3">
    <source>
        <dbReference type="ARBA" id="ARBA00022692"/>
    </source>
</evidence>
<dbReference type="Proteomes" id="UP000075886">
    <property type="component" value="Unassembled WGS sequence"/>
</dbReference>
<comment type="similarity">
    <text evidence="2">Belongs to the fatty acid desaturase CarF family.</text>
</comment>
<dbReference type="InterPro" id="IPR052601">
    <property type="entry name" value="Plasmalogen_desaturase"/>
</dbReference>
<sequence>MLRIVNRVPHLSPPAGISKCQASCLRCARERQSACVWSTVLVSWNVSMDLISLPPCSRRLELTMAMASEPPTTTTLSPASTSAIKISTTFLKTPVKTDQEILQNSMLEDDPNSNTILATVGGPTTQDSGANLEKRPRWGPRHKGAQELAKLYSNGKRTQELVCVYICISLIVLNLGLILRHFRLERISNVVVAAIFGILTADFGSGLVHWGADTWGSVDLPIVGKNFLRPFREHHIDPTSITRHDFIETNGDNFMVALPILGKLAWNFFTRTNAEIQQEYAFSAYLFLCSIFIAMTNQIHKWSHTYWGLPRWVLFLQKHHIILPRRHHRIHHVAPHETYFCITTGWLNWPLEKIKFWSTLEAIIELSTGHKPRADDLKWAQKRT</sequence>
<dbReference type="STRING" id="69004.A0A182Q206"/>
<dbReference type="AlphaFoldDB" id="A0A182Q206"/>
<keyword evidence="3 6" id="KW-0812">Transmembrane</keyword>
<reference evidence="8" key="2">
    <citation type="submission" date="2020-05" db="UniProtKB">
        <authorList>
            <consortium name="EnsemblMetazoa"/>
        </authorList>
    </citation>
    <scope>IDENTIFICATION</scope>
    <source>
        <strain evidence="8">FAR1</strain>
    </source>
</reference>
<dbReference type="GO" id="GO:0006631">
    <property type="term" value="P:fatty acid metabolic process"/>
    <property type="evidence" value="ECO:0007669"/>
    <property type="project" value="UniProtKB-UniPathway"/>
</dbReference>
<dbReference type="VEuPathDB" id="VectorBase:AFAF001524"/>
<evidence type="ECO:0000256" key="1">
    <source>
        <dbReference type="ARBA" id="ARBA00004141"/>
    </source>
</evidence>
<dbReference type="GO" id="GO:0016020">
    <property type="term" value="C:membrane"/>
    <property type="evidence" value="ECO:0007669"/>
    <property type="project" value="UniProtKB-SubCell"/>
</dbReference>
<reference evidence="9" key="1">
    <citation type="submission" date="2014-01" db="EMBL/GenBank/DDBJ databases">
        <title>The Genome Sequence of Anopheles farauti FAR1 (V2).</title>
        <authorList>
            <consortium name="The Broad Institute Genomics Platform"/>
            <person name="Neafsey D.E."/>
            <person name="Besansky N."/>
            <person name="Howell P."/>
            <person name="Walton C."/>
            <person name="Young S.K."/>
            <person name="Zeng Q."/>
            <person name="Gargeya S."/>
            <person name="Fitzgerald M."/>
            <person name="Haas B."/>
            <person name="Abouelleil A."/>
            <person name="Allen A.W."/>
            <person name="Alvarado L."/>
            <person name="Arachchi H.M."/>
            <person name="Berlin A.M."/>
            <person name="Chapman S.B."/>
            <person name="Gainer-Dewar J."/>
            <person name="Goldberg J."/>
            <person name="Griggs A."/>
            <person name="Gujja S."/>
            <person name="Hansen M."/>
            <person name="Howarth C."/>
            <person name="Imamovic A."/>
            <person name="Ireland A."/>
            <person name="Larimer J."/>
            <person name="McCowan C."/>
            <person name="Murphy C."/>
            <person name="Pearson M."/>
            <person name="Poon T.W."/>
            <person name="Priest M."/>
            <person name="Roberts A."/>
            <person name="Saif S."/>
            <person name="Shea T."/>
            <person name="Sisk P."/>
            <person name="Sykes S."/>
            <person name="Wortman J."/>
            <person name="Nusbaum C."/>
            <person name="Birren B."/>
        </authorList>
    </citation>
    <scope>NUCLEOTIDE SEQUENCE [LARGE SCALE GENOMIC DNA]</scope>
    <source>
        <strain evidence="9">FAR1</strain>
    </source>
</reference>
<protein>
    <recommendedName>
        <fullName evidence="7">Lipid desaturase domain-containing protein</fullName>
    </recommendedName>
</protein>
<comment type="subcellular location">
    <subcellularLocation>
        <location evidence="1">Membrane</location>
        <topology evidence="1">Multi-pass membrane protein</topology>
    </subcellularLocation>
</comment>
<dbReference type="PANTHER" id="PTHR48177">
    <property type="entry name" value="TRANSMEMBRANE PROTEIN 189"/>
    <property type="match status" value="1"/>
</dbReference>
<evidence type="ECO:0000256" key="4">
    <source>
        <dbReference type="ARBA" id="ARBA00022989"/>
    </source>
</evidence>
<proteinExistence type="inferred from homology"/>
<evidence type="ECO:0000256" key="5">
    <source>
        <dbReference type="ARBA" id="ARBA00023136"/>
    </source>
</evidence>
<evidence type="ECO:0000313" key="9">
    <source>
        <dbReference type="Proteomes" id="UP000075886"/>
    </source>
</evidence>
<dbReference type="EnsemblMetazoa" id="AFAF001524-RA">
    <property type="protein sequence ID" value="AFAF001524-PA"/>
    <property type="gene ID" value="AFAF001524"/>
</dbReference>
<evidence type="ECO:0000256" key="2">
    <source>
        <dbReference type="ARBA" id="ARBA00007620"/>
    </source>
</evidence>
<dbReference type="UniPathway" id="UPA00199"/>
<name>A0A182Q206_9DIPT</name>
<keyword evidence="5 6" id="KW-0472">Membrane</keyword>
<dbReference type="GO" id="GO:0016491">
    <property type="term" value="F:oxidoreductase activity"/>
    <property type="evidence" value="ECO:0007669"/>
    <property type="project" value="TreeGrafter"/>
</dbReference>
<organism evidence="8 9">
    <name type="scientific">Anopheles farauti</name>
    <dbReference type="NCBI Taxonomy" id="69004"/>
    <lineage>
        <taxon>Eukaryota</taxon>
        <taxon>Metazoa</taxon>
        <taxon>Ecdysozoa</taxon>
        <taxon>Arthropoda</taxon>
        <taxon>Hexapoda</taxon>
        <taxon>Insecta</taxon>
        <taxon>Pterygota</taxon>
        <taxon>Neoptera</taxon>
        <taxon>Endopterygota</taxon>
        <taxon>Diptera</taxon>
        <taxon>Nematocera</taxon>
        <taxon>Culicoidea</taxon>
        <taxon>Culicidae</taxon>
        <taxon>Anophelinae</taxon>
        <taxon>Anopheles</taxon>
    </lineage>
</organism>
<dbReference type="EMBL" id="AXCN02000679">
    <property type="status" value="NOT_ANNOTATED_CDS"/>
    <property type="molecule type" value="Genomic_DNA"/>
</dbReference>